<dbReference type="AlphaFoldDB" id="A0ABD0ZFY7"/>
<feature type="compositionally biased region" description="Acidic residues" evidence="1">
    <location>
        <begin position="170"/>
        <end position="184"/>
    </location>
</feature>
<keyword evidence="3" id="KW-1185">Reference proteome</keyword>
<comment type="caution">
    <text evidence="2">The sequence shown here is derived from an EMBL/GenBank/DDBJ whole genome shotgun (WGS) entry which is preliminary data.</text>
</comment>
<reference evidence="2 3" key="1">
    <citation type="submission" date="2024-04" db="EMBL/GenBank/DDBJ databases">
        <title>Genome assembly C_amara_ONT_v2.</title>
        <authorList>
            <person name="Yant L."/>
            <person name="Moore C."/>
            <person name="Slenker M."/>
        </authorList>
    </citation>
    <scope>NUCLEOTIDE SEQUENCE [LARGE SCALE GENOMIC DNA]</scope>
    <source>
        <tissue evidence="2">Leaf</tissue>
    </source>
</reference>
<dbReference type="PANTHER" id="PTHR33645:SF2">
    <property type="entry name" value="FAMILY PROTEIN, PUTATIVE (DUF3754)-RELATED"/>
    <property type="match status" value="1"/>
</dbReference>
<dbReference type="Pfam" id="PF12576">
    <property type="entry name" value="DUF3754"/>
    <property type="match status" value="1"/>
</dbReference>
<gene>
    <name evidence="2" type="ORF">V5N11_014742</name>
</gene>
<proteinExistence type="predicted"/>
<feature type="compositionally biased region" description="Acidic residues" evidence="1">
    <location>
        <begin position="73"/>
        <end position="91"/>
    </location>
</feature>
<sequence length="728" mass="81916">MFTLRNLTSFVTLPSLSTPSPSLHRRLVRCRLTEAAAFAPLDVVSGKSERAIGSLTELKNGGNWKVEDELLTAEEGEGGVEDEDSEEEEEGISSIHVPREKYINVSKSDLVNGIVTKLLQSQDGEADMFLLLSSCLDSILHAEHKRILEQMRADFVATQSLEEVKTEEEIYTSDGGIDSEEEELNSTVKKSEPKSVNGYEGLSFPLADGFDIWNFLISSGKNAKRRSPESVTAATRFQRSFIQLLDNAGFEELSARDLALTSALNTDYLLTLPVYVDWKKASESNAIVFRRGYATEKEKGLLLVEKLDYIQSIVLRGIFSTISKPLRKVGILINKAVSEASQTQEIQDLSERIKVWLKEVSLFKESYLDQVQTSDNFLEGEFLSDAVLPMRLAAQRAVSRYEGLLTPVGPRKRLFRKLLTWIGLISPAYETPSQLANDSNASEPYLRPIFLSRMTLGDIWKPASKKACGNDIWKRIKTSVSILLSPSTLQEPAFEELILLYTKDANEKGDKNKDETRSSLQLEIFERIPIPDLPVIFPHKKLYFRIIDTVRLDIASILGLTAYFVNYKFENISSSPSALFLDVIAVTALVIYASRVVLGYKQTWDRYQLLVNKTLYEKTLASGFGSVHFLLDASEQQQYKEAILTYAIILQAGKNQNLSYQGVRDRCERFMYDTFKIKVEMRVEKAISTLVRLGLVTETLVDSNTKLQAVPCPQAYTSLKELWNTLLG</sequence>
<evidence type="ECO:0000313" key="3">
    <source>
        <dbReference type="Proteomes" id="UP001558713"/>
    </source>
</evidence>
<dbReference type="InterPro" id="IPR022227">
    <property type="entry name" value="DUF3754"/>
</dbReference>
<dbReference type="EMBL" id="JBANAX010000903">
    <property type="protein sequence ID" value="KAL1189249.1"/>
    <property type="molecule type" value="Genomic_DNA"/>
</dbReference>
<organism evidence="2 3">
    <name type="scientific">Cardamine amara subsp. amara</name>
    <dbReference type="NCBI Taxonomy" id="228776"/>
    <lineage>
        <taxon>Eukaryota</taxon>
        <taxon>Viridiplantae</taxon>
        <taxon>Streptophyta</taxon>
        <taxon>Embryophyta</taxon>
        <taxon>Tracheophyta</taxon>
        <taxon>Spermatophyta</taxon>
        <taxon>Magnoliopsida</taxon>
        <taxon>eudicotyledons</taxon>
        <taxon>Gunneridae</taxon>
        <taxon>Pentapetalae</taxon>
        <taxon>rosids</taxon>
        <taxon>malvids</taxon>
        <taxon>Brassicales</taxon>
        <taxon>Brassicaceae</taxon>
        <taxon>Cardamineae</taxon>
        <taxon>Cardamine</taxon>
    </lineage>
</organism>
<feature type="region of interest" description="Disordered" evidence="1">
    <location>
        <begin position="170"/>
        <end position="192"/>
    </location>
</feature>
<evidence type="ECO:0000256" key="1">
    <source>
        <dbReference type="SAM" id="MobiDB-lite"/>
    </source>
</evidence>
<protein>
    <submittedName>
        <fullName evidence="2">Uncharacterized protein</fullName>
    </submittedName>
</protein>
<accession>A0ABD0ZFY7</accession>
<feature type="region of interest" description="Disordered" evidence="1">
    <location>
        <begin position="73"/>
        <end position="93"/>
    </location>
</feature>
<name>A0ABD0ZFY7_CARAN</name>
<dbReference type="Proteomes" id="UP001558713">
    <property type="component" value="Unassembled WGS sequence"/>
</dbReference>
<evidence type="ECO:0000313" key="2">
    <source>
        <dbReference type="EMBL" id="KAL1189249.1"/>
    </source>
</evidence>
<dbReference type="PANTHER" id="PTHR33645">
    <property type="entry name" value="AMINOPEPTIDASE (DUF3754)"/>
    <property type="match status" value="1"/>
</dbReference>